<name>A0A2Z5FT40_9BACT</name>
<keyword evidence="2 4" id="KW-0238">DNA-binding</keyword>
<evidence type="ECO:0000256" key="2">
    <source>
        <dbReference type="ARBA" id="ARBA00023125"/>
    </source>
</evidence>
<dbReference type="AlphaFoldDB" id="A0A2Z5FT40"/>
<organism evidence="6 7">
    <name type="scientific">Acidisarcina polymorpha</name>
    <dbReference type="NCBI Taxonomy" id="2211140"/>
    <lineage>
        <taxon>Bacteria</taxon>
        <taxon>Pseudomonadati</taxon>
        <taxon>Acidobacteriota</taxon>
        <taxon>Terriglobia</taxon>
        <taxon>Terriglobales</taxon>
        <taxon>Acidobacteriaceae</taxon>
        <taxon>Acidisarcina</taxon>
    </lineage>
</organism>
<dbReference type="Pfam" id="PF00440">
    <property type="entry name" value="TetR_N"/>
    <property type="match status" value="1"/>
</dbReference>
<dbReference type="KEGG" id="abas:ACPOL_0272"/>
<dbReference type="InterPro" id="IPR009057">
    <property type="entry name" value="Homeodomain-like_sf"/>
</dbReference>
<dbReference type="InterPro" id="IPR036271">
    <property type="entry name" value="Tet_transcr_reg_TetR-rel_C_sf"/>
</dbReference>
<evidence type="ECO:0000256" key="1">
    <source>
        <dbReference type="ARBA" id="ARBA00023015"/>
    </source>
</evidence>
<dbReference type="PANTHER" id="PTHR47506:SF6">
    <property type="entry name" value="HTH-TYPE TRANSCRIPTIONAL REPRESSOR NEMR"/>
    <property type="match status" value="1"/>
</dbReference>
<dbReference type="PROSITE" id="PS50977">
    <property type="entry name" value="HTH_TETR_2"/>
    <property type="match status" value="1"/>
</dbReference>
<accession>A0A2Z5FT40</accession>
<protein>
    <submittedName>
        <fullName evidence="6">Transcriptional regulator, TetR family</fullName>
    </submittedName>
</protein>
<dbReference type="RefSeq" id="WP_114205450.1">
    <property type="nucleotide sequence ID" value="NZ_CP030840.1"/>
</dbReference>
<keyword evidence="7" id="KW-1185">Reference proteome</keyword>
<evidence type="ECO:0000256" key="3">
    <source>
        <dbReference type="ARBA" id="ARBA00023163"/>
    </source>
</evidence>
<feature type="domain" description="HTH tetR-type" evidence="5">
    <location>
        <begin position="4"/>
        <end position="64"/>
    </location>
</feature>
<dbReference type="Gene3D" id="1.10.357.10">
    <property type="entry name" value="Tetracycline Repressor, domain 2"/>
    <property type="match status" value="1"/>
</dbReference>
<keyword evidence="3" id="KW-0804">Transcription</keyword>
<dbReference type="GO" id="GO:0003677">
    <property type="term" value="F:DNA binding"/>
    <property type="evidence" value="ECO:0007669"/>
    <property type="project" value="UniProtKB-UniRule"/>
</dbReference>
<dbReference type="SUPFAM" id="SSF46689">
    <property type="entry name" value="Homeodomain-like"/>
    <property type="match status" value="1"/>
</dbReference>
<dbReference type="Proteomes" id="UP000253606">
    <property type="component" value="Chromosome"/>
</dbReference>
<dbReference type="OrthoDB" id="9812484at2"/>
<dbReference type="InterPro" id="IPR011075">
    <property type="entry name" value="TetR_C"/>
</dbReference>
<sequence>MANTGTREKIIEAAYLRFYEFGYNGTSVQDIVDLVGVPKGTFYNYFKSKELLGLEALDLYACVADKVFTPPEVAQGLPRSKKPQPSEIARLRGQFEEALKFQERQKISLGCLMGNLTAESSALPESFGKLIEKSFNRWIAAVSASLRAAQVSGEVAQSHDPDSLARYLMAAWFGSLLLMKNSQKKTPIDDFFRLTFDTLLKSEPPLTKRKVPQRRKKK</sequence>
<gene>
    <name evidence="6" type="ORF">ACPOL_0272</name>
</gene>
<dbReference type="EMBL" id="CP030840">
    <property type="protein sequence ID" value="AXC09657.1"/>
    <property type="molecule type" value="Genomic_DNA"/>
</dbReference>
<evidence type="ECO:0000256" key="4">
    <source>
        <dbReference type="PROSITE-ProRule" id="PRU00335"/>
    </source>
</evidence>
<dbReference type="Pfam" id="PF16925">
    <property type="entry name" value="TetR_C_13"/>
    <property type="match status" value="1"/>
</dbReference>
<dbReference type="PRINTS" id="PR00455">
    <property type="entry name" value="HTHTETR"/>
</dbReference>
<dbReference type="PANTHER" id="PTHR47506">
    <property type="entry name" value="TRANSCRIPTIONAL REGULATORY PROTEIN"/>
    <property type="match status" value="1"/>
</dbReference>
<evidence type="ECO:0000259" key="5">
    <source>
        <dbReference type="PROSITE" id="PS50977"/>
    </source>
</evidence>
<dbReference type="InterPro" id="IPR001647">
    <property type="entry name" value="HTH_TetR"/>
</dbReference>
<dbReference type="SUPFAM" id="SSF48498">
    <property type="entry name" value="Tetracyclin repressor-like, C-terminal domain"/>
    <property type="match status" value="1"/>
</dbReference>
<proteinExistence type="predicted"/>
<evidence type="ECO:0000313" key="6">
    <source>
        <dbReference type="EMBL" id="AXC09657.1"/>
    </source>
</evidence>
<reference evidence="6 7" key="1">
    <citation type="journal article" date="2018" name="Front. Microbiol.">
        <title>Hydrolytic Capabilities as a Key to Environmental Success: Chitinolytic and Cellulolytic Acidobacteria From Acidic Sub-arctic Soils and Boreal Peatlands.</title>
        <authorList>
            <person name="Belova S.E."/>
            <person name="Ravin N.V."/>
            <person name="Pankratov T.A."/>
            <person name="Rakitin A.L."/>
            <person name="Ivanova A.A."/>
            <person name="Beletsky A.V."/>
            <person name="Mardanov A.V."/>
            <person name="Sinninghe Damste J.S."/>
            <person name="Dedysh S.N."/>
        </authorList>
    </citation>
    <scope>NUCLEOTIDE SEQUENCE [LARGE SCALE GENOMIC DNA]</scope>
    <source>
        <strain evidence="6 7">SBC82</strain>
    </source>
</reference>
<feature type="DNA-binding region" description="H-T-H motif" evidence="4">
    <location>
        <begin position="27"/>
        <end position="46"/>
    </location>
</feature>
<evidence type="ECO:0000313" key="7">
    <source>
        <dbReference type="Proteomes" id="UP000253606"/>
    </source>
</evidence>
<keyword evidence="1" id="KW-0805">Transcription regulation</keyword>